<dbReference type="Proteomes" id="UP000016801">
    <property type="component" value="Unassembled WGS sequence"/>
</dbReference>
<name>M1WG85_CLAP2</name>
<organism evidence="1 2">
    <name type="scientific">Claviceps purpurea (strain 20.1)</name>
    <name type="common">Ergot fungus</name>
    <name type="synonym">Sphacelia segetum</name>
    <dbReference type="NCBI Taxonomy" id="1111077"/>
    <lineage>
        <taxon>Eukaryota</taxon>
        <taxon>Fungi</taxon>
        <taxon>Dikarya</taxon>
        <taxon>Ascomycota</taxon>
        <taxon>Pezizomycotina</taxon>
        <taxon>Sordariomycetes</taxon>
        <taxon>Hypocreomycetidae</taxon>
        <taxon>Hypocreales</taxon>
        <taxon>Clavicipitaceae</taxon>
        <taxon>Claviceps</taxon>
    </lineage>
</organism>
<dbReference type="HOGENOM" id="CLU_2468882_0_0_1"/>
<dbReference type="EMBL" id="CAGA01000032">
    <property type="protein sequence ID" value="CCE31549.1"/>
    <property type="molecule type" value="Genomic_DNA"/>
</dbReference>
<gene>
    <name evidence="1" type="ORF">CPUR_05402</name>
</gene>
<dbReference type="AlphaFoldDB" id="M1WG85"/>
<comment type="caution">
    <text evidence="1">The sequence shown here is derived from an EMBL/GenBank/DDBJ whole genome shotgun (WGS) entry which is preliminary data.</text>
</comment>
<proteinExistence type="predicted"/>
<evidence type="ECO:0000313" key="1">
    <source>
        <dbReference type="EMBL" id="CCE31549.1"/>
    </source>
</evidence>
<reference evidence="1 2" key="1">
    <citation type="journal article" date="2013" name="PLoS Genet.">
        <title>Plant-symbiotic fungi as chemical engineers: Multi-genome analysis of the Clavicipitaceae reveals dynamics of alkaloid loci.</title>
        <authorList>
            <person name="Schardl C.L."/>
            <person name="Young C.A."/>
            <person name="Hesse U."/>
            <person name="Amyotte S.G."/>
            <person name="Andreeva K."/>
            <person name="Calie P.J."/>
            <person name="Fleetwood D.J."/>
            <person name="Haws D.C."/>
            <person name="Moore N."/>
            <person name="Oeser B."/>
            <person name="Panaccione D.G."/>
            <person name="Schweri K.K."/>
            <person name="Voisey C.R."/>
            <person name="Farman M.L."/>
            <person name="Jaromczyk J.W."/>
            <person name="Roe B.A."/>
            <person name="O'Sullivan D.M."/>
            <person name="Scott B."/>
            <person name="Tudzynski P."/>
            <person name="An Z."/>
            <person name="Arnaoudova E.G."/>
            <person name="Bullock C.T."/>
            <person name="Charlton N.D."/>
            <person name="Chen L."/>
            <person name="Cox M."/>
            <person name="Dinkins R.D."/>
            <person name="Florea S."/>
            <person name="Glenn A.E."/>
            <person name="Gordon A."/>
            <person name="Gueldener U."/>
            <person name="Harris D.R."/>
            <person name="Hollin W."/>
            <person name="Jaromczyk J."/>
            <person name="Johnson R.D."/>
            <person name="Khan A.K."/>
            <person name="Leistner E."/>
            <person name="Leuchtmann A."/>
            <person name="Li C."/>
            <person name="Liu J."/>
            <person name="Liu J."/>
            <person name="Liu M."/>
            <person name="Mace W."/>
            <person name="Machado C."/>
            <person name="Nagabhyru P."/>
            <person name="Pan J."/>
            <person name="Schmid J."/>
            <person name="Sugawara K."/>
            <person name="Steiner U."/>
            <person name="Takach J.E."/>
            <person name="Tanaka E."/>
            <person name="Webb J.S."/>
            <person name="Wilson E.V."/>
            <person name="Wiseman J.L."/>
            <person name="Yoshida R."/>
            <person name="Zeng Z."/>
        </authorList>
    </citation>
    <scope>NUCLEOTIDE SEQUENCE [LARGE SCALE GENOMIC DNA]</scope>
    <source>
        <strain evidence="1 2">20.1</strain>
    </source>
</reference>
<dbReference type="VEuPathDB" id="FungiDB:CPUR_05402"/>
<keyword evidence="2" id="KW-1185">Reference proteome</keyword>
<sequence>MPEVRKVDEIEGFARLPAALALVLHAFLDIAYDVENFAVPVDRCLDKDGVVIHVVEFKIRMLYNTLDDVTNATSRFITRLGNVLVKGW</sequence>
<accession>M1WG85</accession>
<protein>
    <submittedName>
        <fullName evidence="1">Uncharacterized protein</fullName>
    </submittedName>
</protein>
<evidence type="ECO:0000313" key="2">
    <source>
        <dbReference type="Proteomes" id="UP000016801"/>
    </source>
</evidence>